<dbReference type="SMART" id="SM00849">
    <property type="entry name" value="Lactamase_B"/>
    <property type="match status" value="1"/>
</dbReference>
<dbReference type="PANTHER" id="PTHR11203">
    <property type="entry name" value="CLEAVAGE AND POLYADENYLATION SPECIFICITY FACTOR FAMILY MEMBER"/>
    <property type="match status" value="1"/>
</dbReference>
<dbReference type="Pfam" id="PF07521">
    <property type="entry name" value="RMMBL"/>
    <property type="match status" value="1"/>
</dbReference>
<evidence type="ECO:0000256" key="1">
    <source>
        <dbReference type="ARBA" id="ARBA00022801"/>
    </source>
</evidence>
<dbReference type="GO" id="GO:0004521">
    <property type="term" value="F:RNA endonuclease activity"/>
    <property type="evidence" value="ECO:0007669"/>
    <property type="project" value="TreeGrafter"/>
</dbReference>
<dbReference type="Gene3D" id="3.60.15.10">
    <property type="entry name" value="Ribonuclease Z/Hydroxyacylglutathione hydrolase-like"/>
    <property type="match status" value="1"/>
</dbReference>
<dbReference type="AlphaFoldDB" id="A0A518GY14"/>
<dbReference type="InterPro" id="IPR011108">
    <property type="entry name" value="RMMBL"/>
</dbReference>
<dbReference type="CDD" id="cd16295">
    <property type="entry name" value="TTHA0252-CPSF-like_MBL-fold"/>
    <property type="match status" value="1"/>
</dbReference>
<evidence type="ECO:0000259" key="3">
    <source>
        <dbReference type="SMART" id="SM01027"/>
    </source>
</evidence>
<feature type="domain" description="Metallo-beta-lactamase" evidence="2">
    <location>
        <begin position="13"/>
        <end position="235"/>
    </location>
</feature>
<protein>
    <submittedName>
        <fullName evidence="4">Ribonuclease</fullName>
        <ecNumber evidence="4">3.1.-.-</ecNumber>
    </submittedName>
</protein>
<keyword evidence="1 4" id="KW-0378">Hydrolase</keyword>
<dbReference type="EC" id="3.1.-.-" evidence="4"/>
<dbReference type="SUPFAM" id="SSF56281">
    <property type="entry name" value="Metallo-hydrolase/oxidoreductase"/>
    <property type="match status" value="1"/>
</dbReference>
<dbReference type="EMBL" id="CP036426">
    <property type="protein sequence ID" value="QDV33488.1"/>
    <property type="molecule type" value="Genomic_DNA"/>
</dbReference>
<dbReference type="KEGG" id="tpla:ElP_13610"/>
<dbReference type="Gene3D" id="3.40.50.10890">
    <property type="match status" value="1"/>
</dbReference>
<dbReference type="GO" id="GO:0016787">
    <property type="term" value="F:hydrolase activity"/>
    <property type="evidence" value="ECO:0007669"/>
    <property type="project" value="UniProtKB-KW"/>
</dbReference>
<dbReference type="Pfam" id="PF10996">
    <property type="entry name" value="Beta-Casp"/>
    <property type="match status" value="1"/>
</dbReference>
<dbReference type="InterPro" id="IPR036866">
    <property type="entry name" value="RibonucZ/Hydroxyglut_hydro"/>
</dbReference>
<organism evidence="4 5">
    <name type="scientific">Tautonia plasticadhaerens</name>
    <dbReference type="NCBI Taxonomy" id="2527974"/>
    <lineage>
        <taxon>Bacteria</taxon>
        <taxon>Pseudomonadati</taxon>
        <taxon>Planctomycetota</taxon>
        <taxon>Planctomycetia</taxon>
        <taxon>Isosphaerales</taxon>
        <taxon>Isosphaeraceae</taxon>
        <taxon>Tautonia</taxon>
    </lineage>
</organism>
<reference evidence="4 5" key="1">
    <citation type="submission" date="2019-02" db="EMBL/GenBank/DDBJ databases">
        <title>Deep-cultivation of Planctomycetes and their phenomic and genomic characterization uncovers novel biology.</title>
        <authorList>
            <person name="Wiegand S."/>
            <person name="Jogler M."/>
            <person name="Boedeker C."/>
            <person name="Pinto D."/>
            <person name="Vollmers J."/>
            <person name="Rivas-Marin E."/>
            <person name="Kohn T."/>
            <person name="Peeters S.H."/>
            <person name="Heuer A."/>
            <person name="Rast P."/>
            <person name="Oberbeckmann S."/>
            <person name="Bunk B."/>
            <person name="Jeske O."/>
            <person name="Meyerdierks A."/>
            <person name="Storesund J.E."/>
            <person name="Kallscheuer N."/>
            <person name="Luecker S."/>
            <person name="Lage O.M."/>
            <person name="Pohl T."/>
            <person name="Merkel B.J."/>
            <person name="Hornburger P."/>
            <person name="Mueller R.-W."/>
            <person name="Bruemmer F."/>
            <person name="Labrenz M."/>
            <person name="Spormann A.M."/>
            <person name="Op den Camp H."/>
            <person name="Overmann J."/>
            <person name="Amann R."/>
            <person name="Jetten M.S.M."/>
            <person name="Mascher T."/>
            <person name="Medema M.H."/>
            <person name="Devos D.P."/>
            <person name="Kaster A.-K."/>
            <person name="Ovreas L."/>
            <person name="Rohde M."/>
            <person name="Galperin M.Y."/>
            <person name="Jogler C."/>
        </authorList>
    </citation>
    <scope>NUCLEOTIDE SEQUENCE [LARGE SCALE GENOMIC DNA]</scope>
    <source>
        <strain evidence="4 5">ElP</strain>
    </source>
</reference>
<dbReference type="PANTHER" id="PTHR11203:SF37">
    <property type="entry name" value="INTEGRATOR COMPLEX SUBUNIT 11"/>
    <property type="match status" value="1"/>
</dbReference>
<evidence type="ECO:0000313" key="5">
    <source>
        <dbReference type="Proteomes" id="UP000317835"/>
    </source>
</evidence>
<dbReference type="Pfam" id="PF00753">
    <property type="entry name" value="Lactamase_B"/>
    <property type="match status" value="1"/>
</dbReference>
<keyword evidence="5" id="KW-1185">Reference proteome</keyword>
<dbReference type="InterPro" id="IPR050698">
    <property type="entry name" value="MBL"/>
</dbReference>
<name>A0A518GY14_9BACT</name>
<dbReference type="RefSeq" id="WP_145267854.1">
    <property type="nucleotide sequence ID" value="NZ_CP036426.1"/>
</dbReference>
<dbReference type="InterPro" id="IPR022712">
    <property type="entry name" value="Beta_Casp"/>
</dbReference>
<dbReference type="Proteomes" id="UP000317835">
    <property type="component" value="Chromosome"/>
</dbReference>
<dbReference type="OrthoDB" id="9803916at2"/>
<dbReference type="SMART" id="SM01027">
    <property type="entry name" value="Beta-Casp"/>
    <property type="match status" value="1"/>
</dbReference>
<evidence type="ECO:0000259" key="2">
    <source>
        <dbReference type="SMART" id="SM00849"/>
    </source>
</evidence>
<dbReference type="InterPro" id="IPR001279">
    <property type="entry name" value="Metallo-B-lactamas"/>
</dbReference>
<evidence type="ECO:0000313" key="4">
    <source>
        <dbReference type="EMBL" id="QDV33488.1"/>
    </source>
</evidence>
<proteinExistence type="predicted"/>
<sequence length="461" mass="52144">MRITFHGATRQVTGSAHLVEIGSRKILLDCGLFESDRFNPQSPNRSLDFDPAGLDAVIVSHAHNDHIGRLPVLVRNGYRGPIYTTPPTADILNIMLRDSARIQREDARNAQLRNPDAEPLDPLFELTDVEWVVERLVRLPYERPTELLPGITLTYHDAGHILGSAMVQLDFKEGEARRRFLFTGDLGRRDMGMMPNPTVVKDIDVLVSESTYGAKELDSYDKLLKQMHAIVLRAIRLQSKIIIPAFSLGRTQRMIYTLLELFHQHRVKPIPVYVDSPLATRLTEVHREHPSSYTEEARALLEYEGGFFNSSDVHFCPTWDDSRRLNYLNGPLVIVASSGMCEAGRIRHHLRHAVEDPDNAVVIVSYQAEKTLGRRIAEGVERIQIMDRWHDLNCAVYVLDGFSGHADRNDFAWWYEQTGGGIQSAFLVHGEPESMEALSPVLQPFVRDAVIIPEKGQGFEV</sequence>
<gene>
    <name evidence="4" type="ORF">ElP_13610</name>
</gene>
<feature type="domain" description="Beta-Casp" evidence="3">
    <location>
        <begin position="251"/>
        <end position="376"/>
    </location>
</feature>
<accession>A0A518GY14</accession>